<reference evidence="1" key="1">
    <citation type="submission" date="2018-05" db="EMBL/GenBank/DDBJ databases">
        <title>Draft genome of Mucuna pruriens seed.</title>
        <authorList>
            <person name="Nnadi N.E."/>
            <person name="Vos R."/>
            <person name="Hasami M.H."/>
            <person name="Devisetty U.K."/>
            <person name="Aguiy J.C."/>
        </authorList>
    </citation>
    <scope>NUCLEOTIDE SEQUENCE [LARGE SCALE GENOMIC DNA]</scope>
    <source>
        <strain evidence="1">JCA_2017</strain>
    </source>
</reference>
<sequence length="74" mass="8643">MIILTPYYLPLELSMKREFMFLTLFTLWNDHILTYGGSLRQNFMMKATLMWTINDFLAYGSLVGPLLGDFTGRL</sequence>
<dbReference type="InterPro" id="IPR004242">
    <property type="entry name" value="Transposase_21"/>
</dbReference>
<gene>
    <name evidence="1" type="ORF">CR513_41864</name>
</gene>
<dbReference type="STRING" id="157652.A0A371FI01"/>
<protein>
    <submittedName>
        <fullName evidence="1">Uncharacterized protein</fullName>
    </submittedName>
</protein>
<dbReference type="OrthoDB" id="1729475at2759"/>
<dbReference type="Pfam" id="PF02992">
    <property type="entry name" value="Transposase_21"/>
    <property type="match status" value="1"/>
</dbReference>
<dbReference type="AlphaFoldDB" id="A0A371FI01"/>
<accession>A0A371FI01</accession>
<dbReference type="EMBL" id="QJKJ01009030">
    <property type="protein sequence ID" value="RDX77937.1"/>
    <property type="molecule type" value="Genomic_DNA"/>
</dbReference>
<dbReference type="Proteomes" id="UP000257109">
    <property type="component" value="Unassembled WGS sequence"/>
</dbReference>
<comment type="caution">
    <text evidence="1">The sequence shown here is derived from an EMBL/GenBank/DDBJ whole genome shotgun (WGS) entry which is preliminary data.</text>
</comment>
<proteinExistence type="predicted"/>
<evidence type="ECO:0000313" key="1">
    <source>
        <dbReference type="EMBL" id="RDX77937.1"/>
    </source>
</evidence>
<feature type="non-terminal residue" evidence="1">
    <location>
        <position position="1"/>
    </location>
</feature>
<name>A0A371FI01_MUCPR</name>
<evidence type="ECO:0000313" key="2">
    <source>
        <dbReference type="Proteomes" id="UP000257109"/>
    </source>
</evidence>
<keyword evidence="2" id="KW-1185">Reference proteome</keyword>
<organism evidence="1 2">
    <name type="scientific">Mucuna pruriens</name>
    <name type="common">Velvet bean</name>
    <name type="synonym">Dolichos pruriens</name>
    <dbReference type="NCBI Taxonomy" id="157652"/>
    <lineage>
        <taxon>Eukaryota</taxon>
        <taxon>Viridiplantae</taxon>
        <taxon>Streptophyta</taxon>
        <taxon>Embryophyta</taxon>
        <taxon>Tracheophyta</taxon>
        <taxon>Spermatophyta</taxon>
        <taxon>Magnoliopsida</taxon>
        <taxon>eudicotyledons</taxon>
        <taxon>Gunneridae</taxon>
        <taxon>Pentapetalae</taxon>
        <taxon>rosids</taxon>
        <taxon>fabids</taxon>
        <taxon>Fabales</taxon>
        <taxon>Fabaceae</taxon>
        <taxon>Papilionoideae</taxon>
        <taxon>50 kb inversion clade</taxon>
        <taxon>NPAAA clade</taxon>
        <taxon>indigoferoid/millettioid clade</taxon>
        <taxon>Phaseoleae</taxon>
        <taxon>Mucuna</taxon>
    </lineage>
</organism>